<protein>
    <submittedName>
        <fullName evidence="1">MFS transporter</fullName>
    </submittedName>
</protein>
<dbReference type="Proteomes" id="UP001558850">
    <property type="component" value="Unassembled WGS sequence"/>
</dbReference>
<reference evidence="1" key="1">
    <citation type="submission" date="2024-07" db="EMBL/GenBank/DDBJ databases">
        <title>A survey of Mimosa microsymbionts across Brazilian biomes reveals a high diversity of Paraburkholderia nodulating endemic species, but also that Cupriavidus is common as a symbiont of widespread species.</title>
        <authorList>
            <person name="Rouws L."/>
            <person name="Barauna A."/>
            <person name="Beukes C."/>
            <person name="Rouws J.R.C."/>
            <person name="De Faria S.M."/>
            <person name="Gross E."/>
            <person name="Bueno Dos Reis Junior F."/>
            <person name="Simon M.F."/>
            <person name="Maluk M."/>
            <person name="Odee D.W."/>
            <person name="Kenicer G."/>
            <person name="Young J.P.W."/>
            <person name="Reis V.M."/>
            <person name="Zilli J."/>
            <person name="James E.K."/>
        </authorList>
    </citation>
    <scope>NUCLEOTIDE SEQUENCE</scope>
    <source>
        <strain evidence="1">EG181B</strain>
    </source>
</reference>
<organism evidence="1 2">
    <name type="scientific">Paraburkholderia phymatum</name>
    <dbReference type="NCBI Taxonomy" id="148447"/>
    <lineage>
        <taxon>Bacteria</taxon>
        <taxon>Pseudomonadati</taxon>
        <taxon>Pseudomonadota</taxon>
        <taxon>Betaproteobacteria</taxon>
        <taxon>Burkholderiales</taxon>
        <taxon>Burkholderiaceae</taxon>
        <taxon>Paraburkholderia</taxon>
    </lineage>
</organism>
<sequence>MMFWKKSPAAVVASLLVIHLLAHTDRNMLLGFSPQIIRDLALSHTQYGFLAGAVWVLSFGVMAMFMGTLADRFSRPRIIAAGVLIWSACTLASGHAQSFEQMVVARFFVASGEAALVPAAVALLAELFSGKRRGTAMGLFFMGIPLGVGCSFLLAGSFGATLGWRSTFHALGVIGIAIALPLALLKENRSVLAPQERGAPFLEQALAVLRTVGSSRALGFTIVGFVLVHLVFASFSFTQLWLVDERGMNAAGIATRIGALQLVFGTLGAVAGGAVGDRVARRLRGGHASFMALLVLVCAPLILSYRFVPVGSPAFYVGMCAGFFLPMAVYGSALSAITGMTPARMRSTVTGFTMLLINVFALAIGTVVIGMLADHLKRAGSTAPLTGVLFLSDVLAISSALWFALAARASGRQRAPATENVQPVRS</sequence>
<name>A0ACC6U3X6_9BURK</name>
<accession>A0ACC6U3X6</accession>
<keyword evidence="2" id="KW-1185">Reference proteome</keyword>
<gene>
    <name evidence="1" type="ORF">AB4Y32_21730</name>
</gene>
<proteinExistence type="predicted"/>
<evidence type="ECO:0000313" key="2">
    <source>
        <dbReference type="Proteomes" id="UP001558850"/>
    </source>
</evidence>
<dbReference type="EMBL" id="JBFRCH010000013">
    <property type="protein sequence ID" value="MEX3934378.1"/>
    <property type="molecule type" value="Genomic_DNA"/>
</dbReference>
<comment type="caution">
    <text evidence="1">The sequence shown here is derived from an EMBL/GenBank/DDBJ whole genome shotgun (WGS) entry which is preliminary data.</text>
</comment>
<evidence type="ECO:0000313" key="1">
    <source>
        <dbReference type="EMBL" id="MEX3934378.1"/>
    </source>
</evidence>